<feature type="region of interest" description="Disordered" evidence="1">
    <location>
        <begin position="101"/>
        <end position="122"/>
    </location>
</feature>
<dbReference type="EMBL" id="BMAV01015055">
    <property type="protein sequence ID" value="GFY64061.1"/>
    <property type="molecule type" value="Genomic_DNA"/>
</dbReference>
<proteinExistence type="predicted"/>
<gene>
    <name evidence="2" type="ORF">TNIN_146791</name>
</gene>
<protein>
    <submittedName>
        <fullName evidence="2">Uncharacterized protein</fullName>
    </submittedName>
</protein>
<reference evidence="2" key="1">
    <citation type="submission" date="2020-08" db="EMBL/GenBank/DDBJ databases">
        <title>Multicomponent nature underlies the extraordinary mechanical properties of spider dragline silk.</title>
        <authorList>
            <person name="Kono N."/>
            <person name="Nakamura H."/>
            <person name="Mori M."/>
            <person name="Yoshida Y."/>
            <person name="Ohtoshi R."/>
            <person name="Malay A.D."/>
            <person name="Moran D.A.P."/>
            <person name="Tomita M."/>
            <person name="Numata K."/>
            <person name="Arakawa K."/>
        </authorList>
    </citation>
    <scope>NUCLEOTIDE SEQUENCE</scope>
</reference>
<evidence type="ECO:0000256" key="1">
    <source>
        <dbReference type="SAM" id="MobiDB-lite"/>
    </source>
</evidence>
<accession>A0A8X6Y107</accession>
<dbReference type="AlphaFoldDB" id="A0A8X6Y107"/>
<comment type="caution">
    <text evidence="2">The sequence shown here is derived from an EMBL/GenBank/DDBJ whole genome shotgun (WGS) entry which is preliminary data.</text>
</comment>
<evidence type="ECO:0000313" key="2">
    <source>
        <dbReference type="EMBL" id="GFY64061.1"/>
    </source>
</evidence>
<keyword evidence="3" id="KW-1185">Reference proteome</keyword>
<sequence>MSTQHDFTIPHRLFRKSEAVRCDLHVISDAPSLAKHKQLVDTLLFRAQIESEDNPRVTRLPTPRIPPAICLNGRLRESEKIYPFAHMTCISEILALSLSSQPHRPPDHPIVGHHAHDVTPNL</sequence>
<dbReference type="Proteomes" id="UP000886998">
    <property type="component" value="Unassembled WGS sequence"/>
</dbReference>
<evidence type="ECO:0000313" key="3">
    <source>
        <dbReference type="Proteomes" id="UP000886998"/>
    </source>
</evidence>
<organism evidence="2 3">
    <name type="scientific">Trichonephila inaurata madagascariensis</name>
    <dbReference type="NCBI Taxonomy" id="2747483"/>
    <lineage>
        <taxon>Eukaryota</taxon>
        <taxon>Metazoa</taxon>
        <taxon>Ecdysozoa</taxon>
        <taxon>Arthropoda</taxon>
        <taxon>Chelicerata</taxon>
        <taxon>Arachnida</taxon>
        <taxon>Araneae</taxon>
        <taxon>Araneomorphae</taxon>
        <taxon>Entelegynae</taxon>
        <taxon>Araneoidea</taxon>
        <taxon>Nephilidae</taxon>
        <taxon>Trichonephila</taxon>
        <taxon>Trichonephila inaurata</taxon>
    </lineage>
</organism>
<name>A0A8X6Y107_9ARAC</name>